<dbReference type="SMART" id="SM00154">
    <property type="entry name" value="ZnF_AN1"/>
    <property type="match status" value="1"/>
</dbReference>
<name>A0A3Q0DTU7_CARSF</name>
<dbReference type="AlphaFoldDB" id="A0A3Q0DTU7"/>
<dbReference type="CTD" id="90637"/>
<keyword evidence="6" id="KW-1185">Reference proteome</keyword>
<organism evidence="6 7">
    <name type="scientific">Carlito syrichta</name>
    <name type="common">Philippine tarsier</name>
    <name type="synonym">Tarsius syrichta</name>
    <dbReference type="NCBI Taxonomy" id="1868482"/>
    <lineage>
        <taxon>Eukaryota</taxon>
        <taxon>Metazoa</taxon>
        <taxon>Chordata</taxon>
        <taxon>Craniata</taxon>
        <taxon>Vertebrata</taxon>
        <taxon>Euteleostomi</taxon>
        <taxon>Mammalia</taxon>
        <taxon>Eutheria</taxon>
        <taxon>Euarchontoglires</taxon>
        <taxon>Primates</taxon>
        <taxon>Haplorrhini</taxon>
        <taxon>Tarsiiformes</taxon>
        <taxon>Tarsiidae</taxon>
        <taxon>Carlito</taxon>
    </lineage>
</organism>
<dbReference type="Gene3D" id="4.10.1110.10">
    <property type="entry name" value="AN1-like Zinc finger"/>
    <property type="match status" value="1"/>
</dbReference>
<dbReference type="GO" id="GO:0008270">
    <property type="term" value="F:zinc ion binding"/>
    <property type="evidence" value="ECO:0007669"/>
    <property type="project" value="UniProtKB-KW"/>
</dbReference>
<dbReference type="GO" id="GO:0005783">
    <property type="term" value="C:endoplasmic reticulum"/>
    <property type="evidence" value="ECO:0007669"/>
    <property type="project" value="TreeGrafter"/>
</dbReference>
<protein>
    <submittedName>
        <fullName evidence="7">AN1-type zinc finger protein 2A isoform X3</fullName>
    </submittedName>
</protein>
<dbReference type="Pfam" id="PF01428">
    <property type="entry name" value="zf-AN1"/>
    <property type="match status" value="1"/>
</dbReference>
<evidence type="ECO:0000313" key="7">
    <source>
        <dbReference type="RefSeq" id="XP_021565962.1"/>
    </source>
</evidence>
<evidence type="ECO:0000256" key="4">
    <source>
        <dbReference type="PROSITE-ProRule" id="PRU00449"/>
    </source>
</evidence>
<dbReference type="Proteomes" id="UP000189704">
    <property type="component" value="Unplaced"/>
</dbReference>
<evidence type="ECO:0000259" key="5">
    <source>
        <dbReference type="PROSITE" id="PS51039"/>
    </source>
</evidence>
<dbReference type="InterPro" id="IPR035896">
    <property type="entry name" value="AN1-like_Znf"/>
</dbReference>
<dbReference type="RefSeq" id="XP_021565962.1">
    <property type="nucleotide sequence ID" value="XM_021710287.1"/>
</dbReference>
<keyword evidence="3" id="KW-0862">Zinc</keyword>
<reference evidence="7" key="1">
    <citation type="submission" date="2025-08" db="UniProtKB">
        <authorList>
            <consortium name="RefSeq"/>
        </authorList>
    </citation>
    <scope>IDENTIFICATION</scope>
</reference>
<evidence type="ECO:0000256" key="3">
    <source>
        <dbReference type="ARBA" id="ARBA00022833"/>
    </source>
</evidence>
<accession>A0A3Q0DTU7</accession>
<sequence length="99" mass="11378">MDRDCKYHPGKNKEKVFAHRCSKGGCKKREMLQVACAQCYGNFCIQHRHPLDHSCRHASRPTSNAGCSSMRALELEPSGAVNALSSWWLTRQFRWKAKR</sequence>
<proteinExistence type="predicted"/>
<dbReference type="PANTHER" id="PTHR14677:SF11">
    <property type="entry name" value="AN1-TYPE ZINC FINGER PROTEIN 2A"/>
    <property type="match status" value="1"/>
</dbReference>
<evidence type="ECO:0000313" key="6">
    <source>
        <dbReference type="Proteomes" id="UP000189704"/>
    </source>
</evidence>
<dbReference type="GO" id="GO:0045047">
    <property type="term" value="P:protein targeting to ER"/>
    <property type="evidence" value="ECO:0007669"/>
    <property type="project" value="TreeGrafter"/>
</dbReference>
<dbReference type="PROSITE" id="PS51039">
    <property type="entry name" value="ZF_AN1"/>
    <property type="match status" value="1"/>
</dbReference>
<dbReference type="GO" id="GO:0043161">
    <property type="term" value="P:proteasome-mediated ubiquitin-dependent protein catabolic process"/>
    <property type="evidence" value="ECO:0007669"/>
    <property type="project" value="TreeGrafter"/>
</dbReference>
<keyword evidence="2 4" id="KW-0863">Zinc-finger</keyword>
<dbReference type="SUPFAM" id="SSF118310">
    <property type="entry name" value="AN1-like Zinc finger"/>
    <property type="match status" value="1"/>
</dbReference>
<keyword evidence="1" id="KW-0479">Metal-binding</keyword>
<dbReference type="GeneID" id="103255743"/>
<gene>
    <name evidence="7" type="primary">ZFAND2A</name>
</gene>
<evidence type="ECO:0000256" key="2">
    <source>
        <dbReference type="ARBA" id="ARBA00022771"/>
    </source>
</evidence>
<evidence type="ECO:0000256" key="1">
    <source>
        <dbReference type="ARBA" id="ARBA00022723"/>
    </source>
</evidence>
<dbReference type="InterPro" id="IPR000058">
    <property type="entry name" value="Znf_AN1"/>
</dbReference>
<feature type="domain" description="AN1-type" evidence="5">
    <location>
        <begin position="15"/>
        <end position="63"/>
    </location>
</feature>
<dbReference type="PANTHER" id="PTHR14677">
    <property type="entry name" value="ARSENITE INDUCUBLE RNA ASSOCIATED PROTEIN AIP-1-RELATED"/>
    <property type="match status" value="1"/>
</dbReference>